<comment type="subcellular location">
    <subcellularLocation>
        <location evidence="1">Cell membrane</location>
        <topology evidence="1">Multi-pass membrane protein</topology>
    </subcellularLocation>
</comment>
<organism evidence="10 11">
    <name type="scientific">Lactobacillus selangorensis</name>
    <dbReference type="NCBI Taxonomy" id="81857"/>
    <lineage>
        <taxon>Bacteria</taxon>
        <taxon>Bacillati</taxon>
        <taxon>Bacillota</taxon>
        <taxon>Bacilli</taxon>
        <taxon>Lactobacillales</taxon>
        <taxon>Lactobacillaceae</taxon>
        <taxon>Lactobacillus</taxon>
    </lineage>
</organism>
<evidence type="ECO:0000313" key="9">
    <source>
        <dbReference type="EMBL" id="KRN29693.1"/>
    </source>
</evidence>
<keyword evidence="6 7" id="KW-0472">Membrane</keyword>
<feature type="transmembrane region" description="Helical" evidence="7">
    <location>
        <begin position="228"/>
        <end position="250"/>
    </location>
</feature>
<evidence type="ECO:0000313" key="12">
    <source>
        <dbReference type="Proteomes" id="UP000051751"/>
    </source>
</evidence>
<reference evidence="11 12" key="1">
    <citation type="journal article" date="2015" name="Genome Announc.">
        <title>Expanding the biotechnology potential of lactobacilli through comparative genomics of 213 strains and associated genera.</title>
        <authorList>
            <person name="Sun Z."/>
            <person name="Harris H.M."/>
            <person name="McCann A."/>
            <person name="Guo C."/>
            <person name="Argimon S."/>
            <person name="Zhang W."/>
            <person name="Yang X."/>
            <person name="Jeffery I.B."/>
            <person name="Cooney J.C."/>
            <person name="Kagawa T.F."/>
            <person name="Liu W."/>
            <person name="Song Y."/>
            <person name="Salvetti E."/>
            <person name="Wrobel A."/>
            <person name="Rasinkangas P."/>
            <person name="Parkhill J."/>
            <person name="Rea M.C."/>
            <person name="O'Sullivan O."/>
            <person name="Ritari J."/>
            <person name="Douillard F.P."/>
            <person name="Paul Ross R."/>
            <person name="Yang R."/>
            <person name="Briner A.E."/>
            <person name="Felis G.E."/>
            <person name="de Vos W.M."/>
            <person name="Barrangou R."/>
            <person name="Klaenhammer T.R."/>
            <person name="Caufield P.W."/>
            <person name="Cui Y."/>
            <person name="Zhang H."/>
            <person name="O'Toole P.W."/>
        </authorList>
    </citation>
    <scope>NUCLEOTIDE SEQUENCE [LARGE SCALE GENOMIC DNA]</scope>
    <source>
        <strain evidence="9 12">ATCC BAA-66</strain>
        <strain evidence="10 11">DSM 13344</strain>
    </source>
</reference>
<evidence type="ECO:0000256" key="1">
    <source>
        <dbReference type="ARBA" id="ARBA00004651"/>
    </source>
</evidence>
<evidence type="ECO:0000256" key="6">
    <source>
        <dbReference type="ARBA" id="ARBA00023136"/>
    </source>
</evidence>
<feature type="transmembrane region" description="Helical" evidence="7">
    <location>
        <begin position="86"/>
        <end position="107"/>
    </location>
</feature>
<feature type="domain" description="EamA" evidence="8">
    <location>
        <begin position="20"/>
        <end position="159"/>
    </location>
</feature>
<feature type="domain" description="EamA" evidence="8">
    <location>
        <begin position="173"/>
        <end position="304"/>
    </location>
</feature>
<feature type="transmembrane region" description="Helical" evidence="7">
    <location>
        <begin position="119"/>
        <end position="136"/>
    </location>
</feature>
<comment type="similarity">
    <text evidence="2">Belongs to the EamA transporter family.</text>
</comment>
<accession>A0A0R2FZ51</accession>
<evidence type="ECO:0000256" key="3">
    <source>
        <dbReference type="ARBA" id="ARBA00022475"/>
    </source>
</evidence>
<feature type="transmembrane region" description="Helical" evidence="7">
    <location>
        <begin position="202"/>
        <end position="222"/>
    </location>
</feature>
<dbReference type="Pfam" id="PF00892">
    <property type="entry name" value="EamA"/>
    <property type="match status" value="2"/>
</dbReference>
<evidence type="ECO:0000256" key="2">
    <source>
        <dbReference type="ARBA" id="ARBA00007362"/>
    </source>
</evidence>
<dbReference type="InterPro" id="IPR037185">
    <property type="entry name" value="EmrE-like"/>
</dbReference>
<proteinExistence type="inferred from homology"/>
<dbReference type="Proteomes" id="UP000051645">
    <property type="component" value="Unassembled WGS sequence"/>
</dbReference>
<dbReference type="InterPro" id="IPR050638">
    <property type="entry name" value="AA-Vitamin_Transporters"/>
</dbReference>
<keyword evidence="11" id="KW-1185">Reference proteome</keyword>
<feature type="transmembrane region" description="Helical" evidence="7">
    <location>
        <begin position="143"/>
        <end position="161"/>
    </location>
</feature>
<dbReference type="PANTHER" id="PTHR32322">
    <property type="entry name" value="INNER MEMBRANE TRANSPORTER"/>
    <property type="match status" value="1"/>
</dbReference>
<dbReference type="AlphaFoldDB" id="A0A0R2FZ51"/>
<dbReference type="GO" id="GO:0005886">
    <property type="term" value="C:plasma membrane"/>
    <property type="evidence" value="ECO:0007669"/>
    <property type="project" value="UniProtKB-SubCell"/>
</dbReference>
<dbReference type="InterPro" id="IPR000620">
    <property type="entry name" value="EamA_dom"/>
</dbReference>
<feature type="transmembrane region" description="Helical" evidence="7">
    <location>
        <begin position="167"/>
        <end position="190"/>
    </location>
</feature>
<keyword evidence="4 7" id="KW-0812">Transmembrane</keyword>
<dbReference type="SUPFAM" id="SSF103481">
    <property type="entry name" value="Multidrug resistance efflux transporter EmrE"/>
    <property type="match status" value="2"/>
</dbReference>
<evidence type="ECO:0000256" key="5">
    <source>
        <dbReference type="ARBA" id="ARBA00022989"/>
    </source>
</evidence>
<feature type="transmembrane region" description="Helical" evidence="7">
    <location>
        <begin position="262"/>
        <end position="281"/>
    </location>
</feature>
<dbReference type="EMBL" id="JQAZ01000001">
    <property type="protein sequence ID" value="KRN33778.1"/>
    <property type="molecule type" value="Genomic_DNA"/>
</dbReference>
<dbReference type="EMBL" id="JQAT01000001">
    <property type="protein sequence ID" value="KRN29693.1"/>
    <property type="molecule type" value="Genomic_DNA"/>
</dbReference>
<dbReference type="Proteomes" id="UP000051751">
    <property type="component" value="Unassembled WGS sequence"/>
</dbReference>
<feature type="transmembrane region" description="Helical" evidence="7">
    <location>
        <begin position="21"/>
        <end position="42"/>
    </location>
</feature>
<evidence type="ECO:0000259" key="8">
    <source>
        <dbReference type="Pfam" id="PF00892"/>
    </source>
</evidence>
<feature type="transmembrane region" description="Helical" evidence="7">
    <location>
        <begin position="287"/>
        <end position="304"/>
    </location>
</feature>
<dbReference type="PANTHER" id="PTHR32322:SF18">
    <property type="entry name" value="S-ADENOSYLMETHIONINE_S-ADENOSYLHOMOCYSTEINE TRANSPORTER"/>
    <property type="match status" value="1"/>
</dbReference>
<evidence type="ECO:0000313" key="10">
    <source>
        <dbReference type="EMBL" id="KRN33778.1"/>
    </source>
</evidence>
<feature type="transmembrane region" description="Helical" evidence="7">
    <location>
        <begin position="54"/>
        <end position="74"/>
    </location>
</feature>
<keyword evidence="3" id="KW-1003">Cell membrane</keyword>
<keyword evidence="5 7" id="KW-1133">Transmembrane helix</keyword>
<dbReference type="STRING" id="81857.IV38_GL000580"/>
<dbReference type="PATRIC" id="fig|81857.3.peg.585"/>
<comment type="caution">
    <text evidence="10">The sequence shown here is derived from an EMBL/GenBank/DDBJ whole genome shotgun (WGS) entry which is preliminary data.</text>
</comment>
<evidence type="ECO:0000313" key="11">
    <source>
        <dbReference type="Proteomes" id="UP000051645"/>
    </source>
</evidence>
<gene>
    <name evidence="9" type="ORF">IV38_GL000580</name>
    <name evidence="10" type="ORF">IV40_GL000088</name>
</gene>
<name>A0A0R2FZ51_9LACO</name>
<protein>
    <recommendedName>
        <fullName evidence="8">EamA domain-containing protein</fullName>
    </recommendedName>
</protein>
<evidence type="ECO:0000256" key="7">
    <source>
        <dbReference type="SAM" id="Phobius"/>
    </source>
</evidence>
<evidence type="ECO:0000256" key="4">
    <source>
        <dbReference type="ARBA" id="ARBA00022692"/>
    </source>
</evidence>
<sequence>MKGIQTMKNEKHLFGSQIGTGITWALIASTLWGISGTVLQFISQGQAIPATWFLSVRTLGAGVILLALSLIKYGKRTFAIFKTPRLIGWLLAYAIFGLMANLFTFYMSVQTGNASAATILQYLSPLFIVLGGILFLHEKPTQVDLITFGLALIGVFLAITHGDIHTLAIPLNALIWGILSGLTAAFYVVLPRPITREIPPMIVLGWALIIASVLFNLFHPVWVGVPALHGSTILAIATVILVGTILPFLALLHASNFAPSSVISILDAVQPVVTFILSLLFLNLKFNWVECLGAIIVLIAIYILQRYRTETD</sequence>